<organism evidence="1 2">
    <name type="scientific">Mesotoga infera</name>
    <dbReference type="NCBI Taxonomy" id="1236046"/>
    <lineage>
        <taxon>Bacteria</taxon>
        <taxon>Thermotogati</taxon>
        <taxon>Thermotogota</taxon>
        <taxon>Thermotogae</taxon>
        <taxon>Kosmotogales</taxon>
        <taxon>Kosmotogaceae</taxon>
        <taxon>Mesotoga</taxon>
    </lineage>
</organism>
<reference evidence="1 2" key="1">
    <citation type="submission" date="2017-01" db="EMBL/GenBank/DDBJ databases">
        <authorList>
            <person name="Erauso G."/>
        </authorList>
    </citation>
    <scope>NUCLEOTIDE SEQUENCE [LARGE SCALE GENOMIC DNA]</scope>
    <source>
        <strain evidence="1">MESINF1</strain>
    </source>
</reference>
<sequence>MEKLTPHTLRKAQMEKELQRLLGVETEIKSDSYLLSLYFPLESIGRIEAEKHVRSLILETMRSDEKLAGLGKLHQKIAEAIVQKIGNTADLGVGLAVFLQFSAGESSREQNVGEVNLLALSRRPDREIYVGKTFDLDQLIWLTNSTVEALVLSLRREEAALYMLDREKLFEIAVLKNEFIQEREKEYLEGYSPSPSAGVVYHGSDSEKVERLKNEENRRFLQHVASVFKEEERTPRDSDFIIVFYSSSFGEFVERIEDEVRLTLPSAHRVLVQKNITQEKQILSESVKIVREEKPEIAVELLKKARENCDRYAQDWNDVARMANDRRIDTLFINPLVRKRGYILDKELVYTKAVKDSREVRNIGPWIVRSVTASNGKIVVVNGEVLESGIAARLRY</sequence>
<dbReference type="RefSeq" id="WP_169698487.1">
    <property type="nucleotide sequence ID" value="NZ_LS974202.1"/>
</dbReference>
<keyword evidence="2" id="KW-1185">Reference proteome</keyword>
<gene>
    <name evidence="1" type="ORF">MESINF_0642</name>
</gene>
<protein>
    <submittedName>
        <fullName evidence="1">Uncharacterized protein</fullName>
    </submittedName>
</protein>
<dbReference type="AlphaFoldDB" id="A0A7Z7PMP9"/>
<dbReference type="KEGG" id="minf:MESINF_0642"/>
<evidence type="ECO:0000313" key="2">
    <source>
        <dbReference type="Proteomes" id="UP000250796"/>
    </source>
</evidence>
<dbReference type="Proteomes" id="UP000250796">
    <property type="component" value="Chromosome MESINF"/>
</dbReference>
<proteinExistence type="predicted"/>
<evidence type="ECO:0000313" key="1">
    <source>
        <dbReference type="EMBL" id="SSC12091.1"/>
    </source>
</evidence>
<dbReference type="EMBL" id="LS974202">
    <property type="protein sequence ID" value="SSC12091.1"/>
    <property type="molecule type" value="Genomic_DNA"/>
</dbReference>
<name>A0A7Z7PMP9_9BACT</name>
<accession>A0A7Z7PMP9</accession>